<dbReference type="SUPFAM" id="SSF52540">
    <property type="entry name" value="P-loop containing nucleoside triphosphate hydrolases"/>
    <property type="match status" value="1"/>
</dbReference>
<organism evidence="2 3">
    <name type="scientific">Methanobacterium subterraneum</name>
    <dbReference type="NCBI Taxonomy" id="59277"/>
    <lineage>
        <taxon>Archaea</taxon>
        <taxon>Methanobacteriati</taxon>
        <taxon>Methanobacteriota</taxon>
        <taxon>Methanomada group</taxon>
        <taxon>Methanobacteria</taxon>
        <taxon>Methanobacteriales</taxon>
        <taxon>Methanobacteriaceae</taxon>
        <taxon>Methanobacterium</taxon>
    </lineage>
</organism>
<gene>
    <name evidence="2" type="ORF">BK007_10060</name>
</gene>
<dbReference type="RefSeq" id="WP_100906301.1">
    <property type="nucleotide sequence ID" value="NZ_CP017766.1"/>
</dbReference>
<evidence type="ECO:0000256" key="1">
    <source>
        <dbReference type="SAM" id="Coils"/>
    </source>
</evidence>
<dbReference type="AlphaFoldDB" id="A0A2H4VDZ3"/>
<proteinExistence type="predicted"/>
<dbReference type="InterPro" id="IPR027417">
    <property type="entry name" value="P-loop_NTPase"/>
</dbReference>
<dbReference type="GeneID" id="35121950"/>
<feature type="coiled-coil region" evidence="1">
    <location>
        <begin position="286"/>
        <end position="323"/>
    </location>
</feature>
<evidence type="ECO:0000313" key="3">
    <source>
        <dbReference type="Proteomes" id="UP000232806"/>
    </source>
</evidence>
<evidence type="ECO:0000313" key="2">
    <source>
        <dbReference type="EMBL" id="AUB56322.1"/>
    </source>
</evidence>
<accession>A0A2H4VDZ3</accession>
<dbReference type="EMBL" id="CP017766">
    <property type="protein sequence ID" value="AUB56322.1"/>
    <property type="molecule type" value="Genomic_DNA"/>
</dbReference>
<keyword evidence="1" id="KW-0175">Coiled coil</keyword>
<dbReference type="OrthoDB" id="148280at2157"/>
<sequence>MEHLSVNLKNCYGIKKLEKCHFHFKKSKGCLIYASNGTMKTSFAKTFLDISKGRDPKEIVHKLTPSWNIKKKETETGPSINIDPAEIFVIQSYSDDIYKDSIKFDNISFLLVKEDLKTEYDEIYKDIEKNKKNIFNKIKTYGLTAKKIEEIFLNDFDAHDGNFLELLLSLEFKIDRNHLFPVDEFKYNDLFNDKTLKFLEKEDIADLIQKYTTKYSDLVDKSEIFEKNVFTHNNAISVGKQLNDNGFFGAEHKIKLKNRTDFITSQKELDDIVQAEKKSILSESELNEWFEEIDNQLNTNRELRDLRKILEKHKELIPELNNIPEFRRKILISILNKEHEAYFELLTIYKTSKIRIEEIIHTAKTEKADWEEVVELFNQRFVVPFELEVSNQEDVILKDEVPVVKFKYKDELHDDVFLENDALLNVLSNGEKRALYLLNIIYEIQIKRENQQRTLIVADDIVDSFDYQNKYAIVEYLNDILNDDLFKILILTHNFDFYRTVGSRLGIKGNSFMAVKDNDKINIIKGGKYHENIFKLWKKELENEIIDQRVLIATIPFVRNLVEYIGSDEDHFDSLTNLLHIKEDTKSFKLSELNQIYKDVWNLDFKIETDSEIFDIILDEAENIHADTSTNLKLENKIALSIAIRLLAEEVMINKITDKSKIAAINRDQTRKLFNEYKNEFEFDPLLKSLEQVNLMTPENIHLNSFMYEPILDMSDNHLRNLYTQIKEAHDARDST</sequence>
<reference evidence="2 3" key="1">
    <citation type="submission" date="2016-10" db="EMBL/GenBank/DDBJ databases">
        <title>Comparative genomics between deep and shallow subseafloor isolates.</title>
        <authorList>
            <person name="Ishii S."/>
            <person name="Miller J.R."/>
            <person name="Sutton G."/>
            <person name="Suzuki S."/>
            <person name="Methe B."/>
            <person name="Inagaki F."/>
            <person name="Imachi H."/>
        </authorList>
    </citation>
    <scope>NUCLEOTIDE SEQUENCE [LARGE SCALE GENOMIC DNA]</scope>
    <source>
        <strain evidence="2 3">MO-MB1</strain>
    </source>
</reference>
<dbReference type="Proteomes" id="UP000232806">
    <property type="component" value="Chromosome"/>
</dbReference>
<evidence type="ECO:0008006" key="4">
    <source>
        <dbReference type="Google" id="ProtNLM"/>
    </source>
</evidence>
<name>A0A2H4VDZ3_9EURY</name>
<dbReference type="Gene3D" id="3.40.50.300">
    <property type="entry name" value="P-loop containing nucleotide triphosphate hydrolases"/>
    <property type="match status" value="1"/>
</dbReference>
<protein>
    <recommendedName>
        <fullName evidence="4">Phage infection protein</fullName>
    </recommendedName>
</protein>